<keyword evidence="4" id="KW-0732">Signal</keyword>
<dbReference type="InterPro" id="IPR025875">
    <property type="entry name" value="Leu-rich_rpt_4"/>
</dbReference>
<dbReference type="Pfam" id="PF12799">
    <property type="entry name" value="LRR_4"/>
    <property type="match status" value="1"/>
</dbReference>
<dbReference type="InterPro" id="IPR044060">
    <property type="entry name" value="Bacterial_rp_domain"/>
</dbReference>
<evidence type="ECO:0000313" key="6">
    <source>
        <dbReference type="EMBL" id="RVU35384.1"/>
    </source>
</evidence>
<organism evidence="6 7">
    <name type="scientific">Rheinheimera riviphila</name>
    <dbReference type="NCBI Taxonomy" id="1834037"/>
    <lineage>
        <taxon>Bacteria</taxon>
        <taxon>Pseudomonadati</taxon>
        <taxon>Pseudomonadota</taxon>
        <taxon>Gammaproteobacteria</taxon>
        <taxon>Chromatiales</taxon>
        <taxon>Chromatiaceae</taxon>
        <taxon>Rheinheimera</taxon>
    </lineage>
</organism>
<dbReference type="Gene3D" id="3.80.10.10">
    <property type="entry name" value="Ribonuclease Inhibitor"/>
    <property type="match status" value="1"/>
</dbReference>
<dbReference type="PROSITE" id="PS51257">
    <property type="entry name" value="PROKAR_LIPOPROTEIN"/>
    <property type="match status" value="1"/>
</dbReference>
<dbReference type="OrthoDB" id="9815730at2"/>
<feature type="chain" id="PRO_5019353905" description="Bacterial repeat domain-containing protein" evidence="4">
    <location>
        <begin position="17"/>
        <end position="1131"/>
    </location>
</feature>
<evidence type="ECO:0000256" key="1">
    <source>
        <dbReference type="ARBA" id="ARBA00022614"/>
    </source>
</evidence>
<dbReference type="EMBL" id="SACS01000016">
    <property type="protein sequence ID" value="RVU35384.1"/>
    <property type="molecule type" value="Genomic_DNA"/>
</dbReference>
<reference evidence="6 7" key="1">
    <citation type="submission" date="2019-01" db="EMBL/GenBank/DDBJ databases">
        <authorList>
            <person name="Chen W.-M."/>
        </authorList>
    </citation>
    <scope>NUCLEOTIDE SEQUENCE [LARGE SCALE GENOMIC DNA]</scope>
    <source>
        <strain evidence="6 7">KYPC3</strain>
    </source>
</reference>
<feature type="region of interest" description="Disordered" evidence="3">
    <location>
        <begin position="22"/>
        <end position="52"/>
    </location>
</feature>
<dbReference type="Pfam" id="PF10462">
    <property type="entry name" value="Peptidase_M66"/>
    <property type="match status" value="1"/>
</dbReference>
<evidence type="ECO:0000256" key="4">
    <source>
        <dbReference type="SAM" id="SignalP"/>
    </source>
</evidence>
<proteinExistence type="predicted"/>
<dbReference type="InterPro" id="IPR050836">
    <property type="entry name" value="SDS22/Internalin_LRR"/>
</dbReference>
<evidence type="ECO:0000256" key="2">
    <source>
        <dbReference type="ARBA" id="ARBA00022737"/>
    </source>
</evidence>
<feature type="compositionally biased region" description="Polar residues" evidence="3">
    <location>
        <begin position="37"/>
        <end position="52"/>
    </location>
</feature>
<comment type="caution">
    <text evidence="6">The sequence shown here is derived from an EMBL/GenBank/DDBJ whole genome shotgun (WGS) entry which is preliminary data.</text>
</comment>
<gene>
    <name evidence="6" type="ORF">EOE67_14510</name>
</gene>
<dbReference type="SUPFAM" id="SSF55486">
    <property type="entry name" value="Metalloproteases ('zincins'), catalytic domain"/>
    <property type="match status" value="1"/>
</dbReference>
<evidence type="ECO:0000256" key="3">
    <source>
        <dbReference type="SAM" id="MobiDB-lite"/>
    </source>
</evidence>
<dbReference type="PANTHER" id="PTHR46652:SF3">
    <property type="entry name" value="LEUCINE-RICH REPEAT-CONTAINING PROTEIN 9"/>
    <property type="match status" value="1"/>
</dbReference>
<dbReference type="Pfam" id="PF18998">
    <property type="entry name" value="Flg_new_2"/>
    <property type="match status" value="2"/>
</dbReference>
<dbReference type="SUPFAM" id="SSF52058">
    <property type="entry name" value="L domain-like"/>
    <property type="match status" value="1"/>
</dbReference>
<evidence type="ECO:0000259" key="5">
    <source>
        <dbReference type="Pfam" id="PF18998"/>
    </source>
</evidence>
<keyword evidence="7" id="KW-1185">Reference proteome</keyword>
<accession>A0A437QLI9</accession>
<name>A0A437QLI9_9GAMM</name>
<sequence>MQFRSVAFVFAIMVLAGCGGGGGDSSTPPAPPPPQSFLVSTQAGTGGSISPASTSVLQGNSTSFSVTTNTGFSIDNVSGCGGSLSGSTYTTGAITAACTVTASFKKLSFTVSASGSAGGTITPVSQQILYGDTATINVKADSGFVTSAVTGCNGQLQGEVYRTGAITADCKIEAVFAASILQVTTQVSAGGKLSLQNPQVKYGETLQFTLLPDAGFDITTATGCGGKLSGAVFTTASITAACTVEARFNPDHLVVFPDAQLDRVVRKALQLDASTPITKTQLAKLSMLYAVDEGLTDLHGLQHAVGLRDLSVSYNYIVDITPLQELHQLNRLDLQDNPITDLKPLSKLSALETLYIFYIPTTDLTPLAGLKLTSVGLSNQAAFDLSPLQNMPISSFHLWSSATTDISVLADAPLQFLNLHESKVKDLSVLKNLSGLERVFVTGTEVVDLSPLQQAKSLSVLNMINTSLQDLTVLETLNFDNEAYVSISGCIDQTGYSRHLEQLKALKSKFNLDLYIGAEKRKDCADTLAGTTLSLNAQVVDRTLQYNWQFSGLKHPGQCAVYLDLDDQQPGRPAAPLQACADSGSATFAGYQADQFRPAIWFDNGIGGEKLITIGEVGTAPATAKLQSLDLSQITISAKQQLVAEREGLLRLHVTAAQSPLLLPQFQLQLQLNGNTQLLATAIPNKLPVSKIHRSLTDAYQAIIPANWMKAGLQITVLQDGQAVRNLTPVFADSRPLAIRVVPIQLGDKVATLPDLATIQTTIKTFWPFSQVEVRARAPYQLKASGEKSTAYVMLSELEDLRTIEGEGVYYYGYFKAEMGDGCCGGLGYVGYPVAVGFDTDSGDILAHELGHNFGRQHVGCGNPSGPDPDYPYAPSSVGSVGLSLDLKKWYSPTQYHDVMSYCSPQHVSDYNVAAVQDFVLKNPPAEFPKTQQVQQVQQLQSAKVSRGLYLAGTLSGNTVQIRTLLPLSRAPAYTSSSGHLIKVLDGQGSWHQFNLQLLQIDHQPDNSSRDFRVELPDMTIQRFEIWQGDMLLAAQDNRSVSVGRNAAQQPLRSASQFQLAEKSNEICVNWPAEQDATVSLLYQLDGQDTVLALNETADNFCRDSSALASGGDWRLVWRQQLSTREFRQPR</sequence>
<protein>
    <recommendedName>
        <fullName evidence="5">Bacterial repeat domain-containing protein</fullName>
    </recommendedName>
</protein>
<dbReference type="InterPro" id="IPR032675">
    <property type="entry name" value="LRR_dom_sf"/>
</dbReference>
<feature type="signal peptide" evidence="4">
    <location>
        <begin position="1"/>
        <end position="16"/>
    </location>
</feature>
<dbReference type="AlphaFoldDB" id="A0A437QLI9"/>
<evidence type="ECO:0000313" key="7">
    <source>
        <dbReference type="Proteomes" id="UP000283077"/>
    </source>
</evidence>
<feature type="domain" description="Bacterial repeat" evidence="5">
    <location>
        <begin position="182"/>
        <end position="250"/>
    </location>
</feature>
<feature type="domain" description="Bacterial repeat" evidence="5">
    <location>
        <begin position="39"/>
        <end position="106"/>
    </location>
</feature>
<dbReference type="Proteomes" id="UP000283077">
    <property type="component" value="Unassembled WGS sequence"/>
</dbReference>
<dbReference type="PROSITE" id="PS51450">
    <property type="entry name" value="LRR"/>
    <property type="match status" value="2"/>
</dbReference>
<dbReference type="RefSeq" id="WP_127700058.1">
    <property type="nucleotide sequence ID" value="NZ_SACS01000016.1"/>
</dbReference>
<keyword evidence="1" id="KW-0433">Leucine-rich repeat</keyword>
<dbReference type="PANTHER" id="PTHR46652">
    <property type="entry name" value="LEUCINE-RICH REPEAT AND IQ DOMAIN-CONTAINING PROTEIN 1-RELATED"/>
    <property type="match status" value="1"/>
</dbReference>
<keyword evidence="2" id="KW-0677">Repeat</keyword>
<dbReference type="InterPro" id="IPR001611">
    <property type="entry name" value="Leu-rich_rpt"/>
</dbReference>